<protein>
    <submittedName>
        <fullName evidence="2">Uncharacterized protein</fullName>
    </submittedName>
</protein>
<accession>A0A8J7PLL5</accession>
<name>A0A8J7PLL5_9BACT</name>
<sequence>MIQPQSLEDGPQANLPPTNLDDYQGLLNDGGSDFIMDAFIDQAVEESMFSAEEVMIAIAEEQAKLSEEVGVESGASFDASPDAELCQTTDVTENLKQLPANTMVGASDKVSRKALVNLLEGFVDVLKSESEPDEEGRQYRVELVSSVKPIEAHVDDRTQEIENLRSLVIEAQDTIIKLLTDRVEDRAKIATLETQVALLPDLQAQADRAMAAAVKTEEYRTELTKIKFEVDRFKLFRVRSEEGSLWARIKRWFVKPDSNQ</sequence>
<proteinExistence type="predicted"/>
<organism evidence="2 3">
    <name type="scientific">Candidatus Obscuribacter phosphatis</name>
    <dbReference type="NCBI Taxonomy" id="1906157"/>
    <lineage>
        <taxon>Bacteria</taxon>
        <taxon>Bacillati</taxon>
        <taxon>Candidatus Melainabacteria</taxon>
        <taxon>Candidatus Obscuribacterales</taxon>
        <taxon>Candidatus Obscuribacteraceae</taxon>
        <taxon>Candidatus Obscuribacter</taxon>
    </lineage>
</organism>
<dbReference type="AlphaFoldDB" id="A0A8J7PLL5"/>
<evidence type="ECO:0000256" key="1">
    <source>
        <dbReference type="SAM" id="MobiDB-lite"/>
    </source>
</evidence>
<dbReference type="Proteomes" id="UP000664277">
    <property type="component" value="Unassembled WGS sequence"/>
</dbReference>
<reference evidence="2" key="1">
    <citation type="submission" date="2021-02" db="EMBL/GenBank/DDBJ databases">
        <title>Genome-Resolved Metagenomics of a Microbial Community Performing Photosynthetic Biological Nutrient Removal.</title>
        <authorList>
            <person name="Mcdaniel E.A."/>
        </authorList>
    </citation>
    <scope>NUCLEOTIDE SEQUENCE</scope>
    <source>
        <strain evidence="2">UWPOB_OBS1</strain>
    </source>
</reference>
<gene>
    <name evidence="2" type="ORF">J0M35_11075</name>
</gene>
<dbReference type="EMBL" id="JAFLCK010000014">
    <property type="protein sequence ID" value="MBN8660900.1"/>
    <property type="molecule type" value="Genomic_DNA"/>
</dbReference>
<comment type="caution">
    <text evidence="2">The sequence shown here is derived from an EMBL/GenBank/DDBJ whole genome shotgun (WGS) entry which is preliminary data.</text>
</comment>
<feature type="region of interest" description="Disordered" evidence="1">
    <location>
        <begin position="1"/>
        <end position="21"/>
    </location>
</feature>
<evidence type="ECO:0000313" key="2">
    <source>
        <dbReference type="EMBL" id="MBN8660900.1"/>
    </source>
</evidence>
<evidence type="ECO:0000313" key="3">
    <source>
        <dbReference type="Proteomes" id="UP000664277"/>
    </source>
</evidence>